<name>A0AAD9VCN0_ACRCE</name>
<evidence type="ECO:0000313" key="1">
    <source>
        <dbReference type="EMBL" id="KAK2569434.1"/>
    </source>
</evidence>
<proteinExistence type="predicted"/>
<dbReference type="Proteomes" id="UP001249851">
    <property type="component" value="Unassembled WGS sequence"/>
</dbReference>
<comment type="caution">
    <text evidence="1">The sequence shown here is derived from an EMBL/GenBank/DDBJ whole genome shotgun (WGS) entry which is preliminary data.</text>
</comment>
<reference evidence="1" key="1">
    <citation type="journal article" date="2023" name="G3 (Bethesda)">
        <title>Whole genome assembly and annotation of the endangered Caribbean coral Acropora cervicornis.</title>
        <authorList>
            <person name="Selwyn J.D."/>
            <person name="Vollmer S.V."/>
        </authorList>
    </citation>
    <scope>NUCLEOTIDE SEQUENCE</scope>
    <source>
        <strain evidence="1">K2</strain>
    </source>
</reference>
<dbReference type="EMBL" id="JARQWQ010000010">
    <property type="protein sequence ID" value="KAK2569434.1"/>
    <property type="molecule type" value="Genomic_DNA"/>
</dbReference>
<protein>
    <submittedName>
        <fullName evidence="1">Uncharacterized protein</fullName>
    </submittedName>
</protein>
<evidence type="ECO:0000313" key="2">
    <source>
        <dbReference type="Proteomes" id="UP001249851"/>
    </source>
</evidence>
<accession>A0AAD9VCN0</accession>
<dbReference type="AlphaFoldDB" id="A0AAD9VCN0"/>
<sequence>MGSTCELRALVYCLLQKARVTHTMSKLFLQVCLPHYVNQELKQQIQTLSAESESLKSLITHQRAAESHETQGTSLDAETKSNLESYRKEYDDLCKFRCQAQSEIQRLNTRLTELSSKVEAVGKAVDELQDYSY</sequence>
<gene>
    <name evidence="1" type="ORF">P5673_006362</name>
</gene>
<keyword evidence="2" id="KW-1185">Reference proteome</keyword>
<organism evidence="1 2">
    <name type="scientific">Acropora cervicornis</name>
    <name type="common">Staghorn coral</name>
    <dbReference type="NCBI Taxonomy" id="6130"/>
    <lineage>
        <taxon>Eukaryota</taxon>
        <taxon>Metazoa</taxon>
        <taxon>Cnidaria</taxon>
        <taxon>Anthozoa</taxon>
        <taxon>Hexacorallia</taxon>
        <taxon>Scleractinia</taxon>
        <taxon>Astrocoeniina</taxon>
        <taxon>Acroporidae</taxon>
        <taxon>Acropora</taxon>
    </lineage>
</organism>
<reference evidence="1" key="2">
    <citation type="journal article" date="2023" name="Science">
        <title>Genomic signatures of disease resistance in endangered staghorn corals.</title>
        <authorList>
            <person name="Vollmer S.V."/>
            <person name="Selwyn J.D."/>
            <person name="Despard B.A."/>
            <person name="Roesel C.L."/>
        </authorList>
    </citation>
    <scope>NUCLEOTIDE SEQUENCE</scope>
    <source>
        <strain evidence="1">K2</strain>
    </source>
</reference>